<dbReference type="RefSeq" id="WP_129603216.1">
    <property type="nucleotide sequence ID" value="NZ_SBLB01000005.1"/>
</dbReference>
<comment type="caution">
    <text evidence="3">The sequence shown here is derived from an EMBL/GenBank/DDBJ whole genome shotgun (WGS) entry which is preliminary data.</text>
</comment>
<evidence type="ECO:0000313" key="3">
    <source>
        <dbReference type="EMBL" id="RYC68440.1"/>
    </source>
</evidence>
<proteinExistence type="predicted"/>
<organism evidence="3 4">
    <name type="scientific">Spirosoma sordidisoli</name>
    <dbReference type="NCBI Taxonomy" id="2502893"/>
    <lineage>
        <taxon>Bacteria</taxon>
        <taxon>Pseudomonadati</taxon>
        <taxon>Bacteroidota</taxon>
        <taxon>Cytophagia</taxon>
        <taxon>Cytophagales</taxon>
        <taxon>Cytophagaceae</taxon>
        <taxon>Spirosoma</taxon>
    </lineage>
</organism>
<dbReference type="NCBIfam" id="TIGR03891">
    <property type="entry name" value="thiopep_ocin"/>
    <property type="match status" value="1"/>
</dbReference>
<protein>
    <recommendedName>
        <fullName evidence="5">Lantibiotic dehydratase</fullName>
    </recommendedName>
</protein>
<dbReference type="EMBL" id="SBLB01000005">
    <property type="protein sequence ID" value="RYC68440.1"/>
    <property type="molecule type" value="Genomic_DNA"/>
</dbReference>
<dbReference type="AlphaFoldDB" id="A0A4Q2ULP8"/>
<evidence type="ECO:0008006" key="5">
    <source>
        <dbReference type="Google" id="ProtNLM"/>
    </source>
</evidence>
<dbReference type="Proteomes" id="UP000290407">
    <property type="component" value="Unassembled WGS sequence"/>
</dbReference>
<dbReference type="InterPro" id="IPR006827">
    <property type="entry name" value="Lant_deHydtase_N"/>
</dbReference>
<feature type="domain" description="Thiopeptide-type bacteriocin biosynthesis" evidence="2">
    <location>
        <begin position="745"/>
        <end position="1001"/>
    </location>
</feature>
<dbReference type="Pfam" id="PF14028">
    <property type="entry name" value="Lant_dehydr_C"/>
    <property type="match status" value="1"/>
</dbReference>
<feature type="domain" description="Lantibiotic dehydratase N-terminal" evidence="1">
    <location>
        <begin position="42"/>
        <end position="677"/>
    </location>
</feature>
<evidence type="ECO:0000259" key="2">
    <source>
        <dbReference type="Pfam" id="PF14028"/>
    </source>
</evidence>
<accession>A0A4Q2ULP8</accession>
<evidence type="ECO:0000259" key="1">
    <source>
        <dbReference type="Pfam" id="PF04738"/>
    </source>
</evidence>
<dbReference type="InterPro" id="IPR023809">
    <property type="entry name" value="Thiopep_bacteriocin_synth_dom"/>
</dbReference>
<sequence>MNCLPFYVLRRPLLAIQTYFSVQQQLQQGVPLTESLAALYREPLLQDALYYASPEVYRQCQSWLAGTLDPSEKLLKTLYKYMIRMATRATPFGLFSGISIGTWGSQTGVRFDGQQPIRTHTRLDAHTLARLLQRVSQADEVKPFVRYRANTTTYPVGPDLRYVEATRDASVRDGYVLSITDNSHYLQRVLMAARTGATQADLTAVLTREGISEQEAINFLTHLIDNQLLLSEFEPTLTGPDALGRLIDRLAGLPGQKPTLAVLRSVQANLCHARAADCIALEKTLEPLLGPADAHMVQGDSYFPTLQNTLSTAFQTALLDTLRRVLPFQRPPTNTFLTEFRQRFYERYEEQEVPLLLALDPDAGIGYGGSNVSSALLEGLTWPVAQAQDMAFSPLHQTMLRLYTSAMRQEKPVLVLTDADIDSMTEGQPAPALPSSGYWIGYLLARSAEAIDAGDWLFHLAASGGPSAGNLLGRMAHLDADLEQALRAGLRQEEQSDPDALWAEIVHLPGARTANVLCRPVLRDYEIPILTAGSVPDEQQLPLDDLWVSAPKGQQLVIRSRRLGKRVIPRLSTAHNYSQGLAHYRFLCDLQMQEGRLNVGWDWGPLASLPQLPQVRYKNVILSRASWRLSSADWPLTKSDWIASWRASYRVPRYVVLAEADNELPLDLNCGLSCALLTEELRKRGQLQLKEWLLSEQTCWAGEVGHERVSELILPMTFPRPERLAYEPAQNTTTLRRSFPPGSEWLYLKIITGEQTAEQLLTDQLPWLIDGLRTSGLLRQWFFVRYNQPEPHLRLRFQSEPGQASALLTDVTGWLQQLTAEGSVYRIQVDTYHREVERYGAGRILYCEEWFCQESELLLPVLQDISQHDDSRRLYYACGLTDRLLDQWQIPLAERTRLLTAFRDAFSREFRADKALLVQLDQHYRLYRPLIHDALTAFVPPVDISPYNQRSQRLVSQLRTTVCNDQQLEELLFPMLHMLLNRIFPTENRRHEFLVYHLLTKEYTSLLKRNR</sequence>
<evidence type="ECO:0000313" key="4">
    <source>
        <dbReference type="Proteomes" id="UP000290407"/>
    </source>
</evidence>
<keyword evidence="4" id="KW-1185">Reference proteome</keyword>
<gene>
    <name evidence="3" type="ORF">EQG79_18960</name>
</gene>
<reference evidence="3 4" key="1">
    <citation type="submission" date="2019-01" db="EMBL/GenBank/DDBJ databases">
        <title>Spirosoma flava sp. nov., a propanil-degrading bacterium isolated from herbicide-contaminated soil.</title>
        <authorList>
            <person name="Zhang L."/>
            <person name="Jiang J.-D."/>
        </authorList>
    </citation>
    <scope>NUCLEOTIDE SEQUENCE [LARGE SCALE GENOMIC DNA]</scope>
    <source>
        <strain evidence="3 4">TY50</strain>
    </source>
</reference>
<dbReference type="Pfam" id="PF04738">
    <property type="entry name" value="Lant_dehydr_N"/>
    <property type="match status" value="1"/>
</dbReference>
<name>A0A4Q2ULP8_9BACT</name>